<dbReference type="SUPFAM" id="SSF90229">
    <property type="entry name" value="CCCH zinc finger"/>
    <property type="match status" value="1"/>
</dbReference>
<dbReference type="STRING" id="6573.A0A210PZP4"/>
<dbReference type="InterPro" id="IPR002999">
    <property type="entry name" value="Tudor"/>
</dbReference>
<evidence type="ECO:0000256" key="5">
    <source>
        <dbReference type="SAM" id="MobiDB-lite"/>
    </source>
</evidence>
<dbReference type="InterPro" id="IPR000571">
    <property type="entry name" value="Znf_CCCH"/>
</dbReference>
<dbReference type="GO" id="GO:0008270">
    <property type="term" value="F:zinc ion binding"/>
    <property type="evidence" value="ECO:0007669"/>
    <property type="project" value="UniProtKB-KW"/>
</dbReference>
<evidence type="ECO:0000256" key="2">
    <source>
        <dbReference type="ARBA" id="ARBA00022771"/>
    </source>
</evidence>
<name>A0A210PZP4_MIZYE</name>
<keyword evidence="9" id="KW-1185">Reference proteome</keyword>
<evidence type="ECO:0000313" key="9">
    <source>
        <dbReference type="Proteomes" id="UP000242188"/>
    </source>
</evidence>
<feature type="compositionally biased region" description="Basic and acidic residues" evidence="5">
    <location>
        <begin position="811"/>
        <end position="832"/>
    </location>
</feature>
<evidence type="ECO:0000256" key="1">
    <source>
        <dbReference type="ARBA" id="ARBA00022723"/>
    </source>
</evidence>
<feature type="region of interest" description="Disordered" evidence="5">
    <location>
        <begin position="1495"/>
        <end position="1516"/>
    </location>
</feature>
<feature type="compositionally biased region" description="Polar residues" evidence="5">
    <location>
        <begin position="1498"/>
        <end position="1508"/>
    </location>
</feature>
<dbReference type="EMBL" id="NEDP02005326">
    <property type="protein sequence ID" value="OWF41971.1"/>
    <property type="molecule type" value="Genomic_DNA"/>
</dbReference>
<feature type="compositionally biased region" description="Polar residues" evidence="5">
    <location>
        <begin position="701"/>
        <end position="716"/>
    </location>
</feature>
<accession>A0A210PZP4</accession>
<feature type="compositionally biased region" description="Polar residues" evidence="5">
    <location>
        <begin position="876"/>
        <end position="897"/>
    </location>
</feature>
<dbReference type="InterPro" id="IPR035437">
    <property type="entry name" value="SNase_OB-fold_sf"/>
</dbReference>
<dbReference type="Pfam" id="PF00567">
    <property type="entry name" value="TUDOR"/>
    <property type="match status" value="3"/>
</dbReference>
<proteinExistence type="predicted"/>
<evidence type="ECO:0000313" key="8">
    <source>
        <dbReference type="EMBL" id="OWF41971.1"/>
    </source>
</evidence>
<feature type="compositionally biased region" description="Basic and acidic residues" evidence="5">
    <location>
        <begin position="852"/>
        <end position="874"/>
    </location>
</feature>
<dbReference type="SMART" id="SM00333">
    <property type="entry name" value="TUDOR"/>
    <property type="match status" value="3"/>
</dbReference>
<evidence type="ECO:0000259" key="6">
    <source>
        <dbReference type="PROSITE" id="PS50103"/>
    </source>
</evidence>
<gene>
    <name evidence="8" type="ORF">KP79_PYT11007</name>
</gene>
<feature type="region of interest" description="Disordered" evidence="5">
    <location>
        <begin position="780"/>
        <end position="897"/>
    </location>
</feature>
<dbReference type="PROSITE" id="PS50304">
    <property type="entry name" value="TUDOR"/>
    <property type="match status" value="3"/>
</dbReference>
<dbReference type="Gene3D" id="4.10.1000.10">
    <property type="entry name" value="Zinc finger, CCCH-type"/>
    <property type="match status" value="1"/>
</dbReference>
<evidence type="ECO:0000259" key="7">
    <source>
        <dbReference type="PROSITE" id="PS50304"/>
    </source>
</evidence>
<reference evidence="8 9" key="1">
    <citation type="journal article" date="2017" name="Nat. Ecol. Evol.">
        <title>Scallop genome provides insights into evolution of bilaterian karyotype and development.</title>
        <authorList>
            <person name="Wang S."/>
            <person name="Zhang J."/>
            <person name="Jiao W."/>
            <person name="Li J."/>
            <person name="Xun X."/>
            <person name="Sun Y."/>
            <person name="Guo X."/>
            <person name="Huan P."/>
            <person name="Dong B."/>
            <person name="Zhang L."/>
            <person name="Hu X."/>
            <person name="Sun X."/>
            <person name="Wang J."/>
            <person name="Zhao C."/>
            <person name="Wang Y."/>
            <person name="Wang D."/>
            <person name="Huang X."/>
            <person name="Wang R."/>
            <person name="Lv J."/>
            <person name="Li Y."/>
            <person name="Zhang Z."/>
            <person name="Liu B."/>
            <person name="Lu W."/>
            <person name="Hui Y."/>
            <person name="Liang J."/>
            <person name="Zhou Z."/>
            <person name="Hou R."/>
            <person name="Li X."/>
            <person name="Liu Y."/>
            <person name="Li H."/>
            <person name="Ning X."/>
            <person name="Lin Y."/>
            <person name="Zhao L."/>
            <person name="Xing Q."/>
            <person name="Dou J."/>
            <person name="Li Y."/>
            <person name="Mao J."/>
            <person name="Guo H."/>
            <person name="Dou H."/>
            <person name="Li T."/>
            <person name="Mu C."/>
            <person name="Jiang W."/>
            <person name="Fu Q."/>
            <person name="Fu X."/>
            <person name="Miao Y."/>
            <person name="Liu J."/>
            <person name="Yu Q."/>
            <person name="Li R."/>
            <person name="Liao H."/>
            <person name="Li X."/>
            <person name="Kong Y."/>
            <person name="Jiang Z."/>
            <person name="Chourrout D."/>
            <person name="Li R."/>
            <person name="Bao Z."/>
        </authorList>
    </citation>
    <scope>NUCLEOTIDE SEQUENCE [LARGE SCALE GENOMIC DNA]</scope>
    <source>
        <strain evidence="8 9">PY_sf001</strain>
    </source>
</reference>
<dbReference type="SUPFAM" id="SSF63748">
    <property type="entry name" value="Tudor/PWWP/MBT"/>
    <property type="match status" value="3"/>
</dbReference>
<dbReference type="FunFam" id="2.30.30.140:FF:000018">
    <property type="entry name" value="Serine/threonine-protein kinase 31"/>
    <property type="match status" value="3"/>
</dbReference>
<feature type="domain" description="Tudor" evidence="7">
    <location>
        <begin position="1352"/>
        <end position="1414"/>
    </location>
</feature>
<protein>
    <submittedName>
        <fullName evidence="8">Tudor and KH domain-containing protein</fullName>
    </submittedName>
</protein>
<feature type="domain" description="Tudor" evidence="7">
    <location>
        <begin position="505"/>
        <end position="568"/>
    </location>
</feature>
<feature type="domain" description="Tudor" evidence="7">
    <location>
        <begin position="1014"/>
        <end position="1079"/>
    </location>
</feature>
<dbReference type="PANTHER" id="PTHR22948">
    <property type="entry name" value="TUDOR DOMAIN CONTAINING PROTEIN"/>
    <property type="match status" value="1"/>
</dbReference>
<feature type="region of interest" description="Disordered" evidence="5">
    <location>
        <begin position="694"/>
        <end position="728"/>
    </location>
</feature>
<dbReference type="Gene3D" id="2.40.50.90">
    <property type="match status" value="3"/>
</dbReference>
<dbReference type="InterPro" id="IPR050621">
    <property type="entry name" value="Tudor_domain_containing"/>
</dbReference>
<feature type="region of interest" description="Disordered" evidence="5">
    <location>
        <begin position="232"/>
        <end position="261"/>
    </location>
</feature>
<comment type="caution">
    <text evidence="8">The sequence shown here is derived from an EMBL/GenBank/DDBJ whole genome shotgun (WGS) entry which is preliminary data.</text>
</comment>
<evidence type="ECO:0000256" key="4">
    <source>
        <dbReference type="PROSITE-ProRule" id="PRU00723"/>
    </source>
</evidence>
<dbReference type="PANTHER" id="PTHR22948:SF29">
    <property type="entry name" value="FI02030P-RELATED"/>
    <property type="match status" value="1"/>
</dbReference>
<feature type="compositionally biased region" description="Polar residues" evidence="5">
    <location>
        <begin position="839"/>
        <end position="851"/>
    </location>
</feature>
<keyword evidence="1 4" id="KW-0479">Metal-binding</keyword>
<keyword evidence="3 4" id="KW-0862">Zinc</keyword>
<organism evidence="8 9">
    <name type="scientific">Mizuhopecten yessoensis</name>
    <name type="common">Japanese scallop</name>
    <name type="synonym">Patinopecten yessoensis</name>
    <dbReference type="NCBI Taxonomy" id="6573"/>
    <lineage>
        <taxon>Eukaryota</taxon>
        <taxon>Metazoa</taxon>
        <taxon>Spiralia</taxon>
        <taxon>Lophotrochozoa</taxon>
        <taxon>Mollusca</taxon>
        <taxon>Bivalvia</taxon>
        <taxon>Autobranchia</taxon>
        <taxon>Pteriomorphia</taxon>
        <taxon>Pectinida</taxon>
        <taxon>Pectinoidea</taxon>
        <taxon>Pectinidae</taxon>
        <taxon>Mizuhopecten</taxon>
    </lineage>
</organism>
<sequence>MSASQRSLVSLGKKVTEKVENIRDQRHLLSAILDEYIADSERDAESLLAITDKGMFMQSFVDVMQNLDRCYNTCFLLTTEAENLIEEAQRASPTLCLPVLDSNKLAKHTCGEDSLLTVDLPAASVNKQDAVRTESCRSCLQDRGGPPPSGMDQPTVLNVNLNENASKPAAQKHVWNIKPDDDTKESCSELKHSSPTDVHKISDCSAIPNTARPRLDMNVAKRCLRTVIKQAESDNGERKHRKTRRVRTDSKGKQKIKESESAVTGEIENVLVDTRGSIKAEHDLQNFAKGNTASKDCKDICPSTRSKTSSSQNIDLSSENNNCSSENISMSTQNANVPPQNFNVSAHNAKENLLNVEDFLNKLDKPNASENTKLVTSEIKTEEVYDARNDCDSNVNAYVSLPTTTSSVDKSSAVSPQTSHSFDTVLTPKQNLCQATFEEGLPYGLGPTLAHAELCVGQPVTVEVLEPTSPWKFYIQQVGFGLDKLMEQIFSYMIKHGEDKNLIKKPEKNMTCLAKFSQDGLYYRARVMQVYPTQDTEVPVDILYVDYGNREEGTSAHLRELPERFTSLPIQAIQCALAKVAPVNKYNVWTEDDISAFTQFVYSQNFSCVYVGGTEEGLPQLIELYLYVPRPTVTGGQLYIHNTVSTVNIATVLVNQGRARDTAIIDQIEALRRMYKPSVSTSQPLPGKITVKQMSDKGRVPQQSNTATSSGQTSLLTEKGKIPRPMKLPRPKVAAHKNKVMSVKSIVAAASGVTPESGTQDTMEKVKQGGFVQIESATQHKVTSGGGSHHKVGPNTGIVLHDTGPAVLQPREADTGHSKHDGCDQRQEEDKQNIAVLPSQEQVSSDVAQPNQKEDSTNVKKASEDDQNSEEDRGNIFTTPTPQSSVPDNSSTSTTANETQSIADFLANLPLANIKIPNILQSDEQLSVISSEGCSVPAANQGETTSENSSYRNIDLCSKCFNVMLSHAVSPEHFYIHIVSETVGKTLDNMMKNLNYHFEQIGRKNLQQLNRSYTPDLDDLCCARFSGDNFFYRAVVTEVVASESSSSASKVHVFYLDFGDREWVPRWKLFPLPEEFKDTPPLALSCSLAYIKPVVTSQDSDALWPANVTQEFIKQVGFENPIQMIVLSGTLCFDMKRKPACGMVDSGILKVFLVGSEDEEEVCVNMDLIRLGLATIDSRYSQEIGLPNAPGDVELGDWDPMAEDYLSIRNSYNIDVDDPGVATVQYKAQDEKQICKYFSNNSCWRGDRCPYRHVQVTGGVTMDREPVYGGLDEAQIEALLPECDTCVAIEIATILNPAHFYIILPWGKRTLDSLLDPSATDPGEDEETLDELVNSLQSHYGNMSFSQKTLVHYAEGELVVARFVQDGRWYRAKVLRSDDRERDTKIQVFYVDFGNKEWVSERDIKSMEPQFLHLPFQAIECFLVDIEPVGHSDQFSQKAKKMFQQMTDGKTLVAYVKSRSWSGCLYIDLFDTSSEEDINIGKVLIAQGLAQVPRPHSETSLTSRSGSEGSLLLIPG</sequence>
<feature type="zinc finger region" description="C3H1-type" evidence="4">
    <location>
        <begin position="1229"/>
        <end position="1256"/>
    </location>
</feature>
<dbReference type="Proteomes" id="UP000242188">
    <property type="component" value="Unassembled WGS sequence"/>
</dbReference>
<dbReference type="PROSITE" id="PS50103">
    <property type="entry name" value="ZF_C3H1"/>
    <property type="match status" value="1"/>
</dbReference>
<dbReference type="OrthoDB" id="10069557at2759"/>
<feature type="compositionally biased region" description="Basic and acidic residues" evidence="5">
    <location>
        <begin position="246"/>
        <end position="260"/>
    </location>
</feature>
<evidence type="ECO:0000256" key="3">
    <source>
        <dbReference type="ARBA" id="ARBA00022833"/>
    </source>
</evidence>
<keyword evidence="2 4" id="KW-0863">Zinc-finger</keyword>
<dbReference type="SMART" id="SM00356">
    <property type="entry name" value="ZnF_C3H1"/>
    <property type="match status" value="1"/>
</dbReference>
<feature type="domain" description="C3H1-type" evidence="6">
    <location>
        <begin position="1229"/>
        <end position="1256"/>
    </location>
</feature>
<dbReference type="InterPro" id="IPR036855">
    <property type="entry name" value="Znf_CCCH_sf"/>
</dbReference>
<dbReference type="Gene3D" id="2.30.30.140">
    <property type="match status" value="3"/>
</dbReference>